<dbReference type="GeneID" id="20650263"/>
<dbReference type="AlphaFoldDB" id="G5AED1"/>
<sequence>PSSSLWDYGKRVYERHDDFQRYVDSGVFHPESSTFKNYALFCLLQRPTNTQIDAVEFLKGAQVACDRVINGTFSAEVRDYVTGKESVKPAVVQAMETMFEPACYQRHFLPRVRYYAQSTDTIDMEIAGSTLEFTGVHLTGVSMRRMTLAKFKKKEIVRRVIAGRMAELQKTKTHNELRVDALEMLGDETIRERLAGEEGTITEEDAATMVERLRLSVVCDVLLSVDGVHNTDSDKLHAKTNTSYLMCFESLVTRPDEVDWRIENLDELRR</sequence>
<evidence type="ECO:0000313" key="1">
    <source>
        <dbReference type="EMBL" id="EGZ06533.1"/>
    </source>
</evidence>
<organism evidence="1 2">
    <name type="scientific">Phytophthora sojae (strain P6497)</name>
    <name type="common">Soybean stem and root rot agent</name>
    <name type="synonym">Phytophthora megasperma f. sp. glycines</name>
    <dbReference type="NCBI Taxonomy" id="1094619"/>
    <lineage>
        <taxon>Eukaryota</taxon>
        <taxon>Sar</taxon>
        <taxon>Stramenopiles</taxon>
        <taxon>Oomycota</taxon>
        <taxon>Peronosporomycetes</taxon>
        <taxon>Peronosporales</taxon>
        <taxon>Peronosporaceae</taxon>
        <taxon>Phytophthora</taxon>
    </lineage>
</organism>
<dbReference type="Proteomes" id="UP000002640">
    <property type="component" value="Unassembled WGS sequence"/>
</dbReference>
<dbReference type="RefSeq" id="XP_009538430.1">
    <property type="nucleotide sequence ID" value="XM_009540135.1"/>
</dbReference>
<keyword evidence="2" id="KW-1185">Reference proteome</keyword>
<feature type="non-terminal residue" evidence="1">
    <location>
        <position position="270"/>
    </location>
</feature>
<accession>G5AED1</accession>
<reference evidence="1 2" key="1">
    <citation type="journal article" date="2006" name="Science">
        <title>Phytophthora genome sequences uncover evolutionary origins and mechanisms of pathogenesis.</title>
        <authorList>
            <person name="Tyler B.M."/>
            <person name="Tripathy S."/>
            <person name="Zhang X."/>
            <person name="Dehal P."/>
            <person name="Jiang R.H."/>
            <person name="Aerts A."/>
            <person name="Arredondo F.D."/>
            <person name="Baxter L."/>
            <person name="Bensasson D."/>
            <person name="Beynon J.L."/>
            <person name="Chapman J."/>
            <person name="Damasceno C.M."/>
            <person name="Dorrance A.E."/>
            <person name="Dou D."/>
            <person name="Dickerman A.W."/>
            <person name="Dubchak I.L."/>
            <person name="Garbelotto M."/>
            <person name="Gijzen M."/>
            <person name="Gordon S.G."/>
            <person name="Govers F."/>
            <person name="Grunwald N.J."/>
            <person name="Huang W."/>
            <person name="Ivors K.L."/>
            <person name="Jones R.W."/>
            <person name="Kamoun S."/>
            <person name="Krampis K."/>
            <person name="Lamour K.H."/>
            <person name="Lee M.K."/>
            <person name="McDonald W.H."/>
            <person name="Medina M."/>
            <person name="Meijer H.J."/>
            <person name="Nordberg E.K."/>
            <person name="Maclean D.J."/>
            <person name="Ospina-Giraldo M.D."/>
            <person name="Morris P.F."/>
            <person name="Phuntumart V."/>
            <person name="Putnam N.H."/>
            <person name="Rash S."/>
            <person name="Rose J.K."/>
            <person name="Sakihama Y."/>
            <person name="Salamov A.A."/>
            <person name="Savidor A."/>
            <person name="Scheuring C.F."/>
            <person name="Smith B.M."/>
            <person name="Sobral B.W."/>
            <person name="Terry A."/>
            <person name="Torto-Alalibo T.A."/>
            <person name="Win J."/>
            <person name="Xu Z."/>
            <person name="Zhang H."/>
            <person name="Grigoriev I.V."/>
            <person name="Rokhsar D.S."/>
            <person name="Boore J.L."/>
        </authorList>
    </citation>
    <scope>NUCLEOTIDE SEQUENCE [LARGE SCALE GENOMIC DNA]</scope>
    <source>
        <strain evidence="1 2">P6497</strain>
    </source>
</reference>
<gene>
    <name evidence="1" type="ORF">PHYSODRAFT_363897</name>
</gene>
<name>G5AED1_PHYSP</name>
<proteinExistence type="predicted"/>
<feature type="non-terminal residue" evidence="1">
    <location>
        <position position="1"/>
    </location>
</feature>
<evidence type="ECO:0000313" key="2">
    <source>
        <dbReference type="Proteomes" id="UP000002640"/>
    </source>
</evidence>
<dbReference type="KEGG" id="psoj:PHYSODRAFT_363897"/>
<dbReference type="InParanoid" id="G5AED1"/>
<dbReference type="EMBL" id="JH159164">
    <property type="protein sequence ID" value="EGZ06533.1"/>
    <property type="molecule type" value="Genomic_DNA"/>
</dbReference>
<protein>
    <submittedName>
        <fullName evidence="1">Uncharacterized protein</fullName>
    </submittedName>
</protein>